<dbReference type="Proteomes" id="UP000824782">
    <property type="component" value="Unassembled WGS sequence"/>
</dbReference>
<comment type="caution">
    <text evidence="2">The sequence shown here is derived from an EMBL/GenBank/DDBJ whole genome shotgun (WGS) entry which is preliminary data.</text>
</comment>
<feature type="compositionally biased region" description="Basic and acidic residues" evidence="1">
    <location>
        <begin position="86"/>
        <end position="96"/>
    </location>
</feature>
<feature type="region of interest" description="Disordered" evidence="1">
    <location>
        <begin position="72"/>
        <end position="96"/>
    </location>
</feature>
<organism evidence="2 3">
    <name type="scientific">Engystomops pustulosus</name>
    <name type="common">Tungara frog</name>
    <name type="synonym">Physalaemus pustulosus</name>
    <dbReference type="NCBI Taxonomy" id="76066"/>
    <lineage>
        <taxon>Eukaryota</taxon>
        <taxon>Metazoa</taxon>
        <taxon>Chordata</taxon>
        <taxon>Craniata</taxon>
        <taxon>Vertebrata</taxon>
        <taxon>Euteleostomi</taxon>
        <taxon>Amphibia</taxon>
        <taxon>Batrachia</taxon>
        <taxon>Anura</taxon>
        <taxon>Neobatrachia</taxon>
        <taxon>Hyloidea</taxon>
        <taxon>Leptodactylidae</taxon>
        <taxon>Leiuperinae</taxon>
        <taxon>Engystomops</taxon>
    </lineage>
</organism>
<dbReference type="EMBL" id="WNYA01014103">
    <property type="protein sequence ID" value="KAG8539582.1"/>
    <property type="molecule type" value="Genomic_DNA"/>
</dbReference>
<protein>
    <submittedName>
        <fullName evidence="2">Uncharacterized protein</fullName>
    </submittedName>
</protein>
<proteinExistence type="predicted"/>
<reference evidence="2" key="1">
    <citation type="thesis" date="2020" institute="ProQuest LLC" country="789 East Eisenhower Parkway, Ann Arbor, MI, USA">
        <title>Comparative Genomics and Chromosome Evolution.</title>
        <authorList>
            <person name="Mudd A.B."/>
        </authorList>
    </citation>
    <scope>NUCLEOTIDE SEQUENCE</scope>
    <source>
        <strain evidence="2">237g6f4</strain>
        <tissue evidence="2">Blood</tissue>
    </source>
</reference>
<evidence type="ECO:0000256" key="1">
    <source>
        <dbReference type="SAM" id="MobiDB-lite"/>
    </source>
</evidence>
<name>A0AAV6YWV1_ENGPU</name>
<accession>A0AAV6YWV1</accession>
<evidence type="ECO:0000313" key="3">
    <source>
        <dbReference type="Proteomes" id="UP000824782"/>
    </source>
</evidence>
<keyword evidence="3" id="KW-1185">Reference proteome</keyword>
<evidence type="ECO:0000313" key="2">
    <source>
        <dbReference type="EMBL" id="KAG8539582.1"/>
    </source>
</evidence>
<dbReference type="AlphaFoldDB" id="A0AAV6YWV1"/>
<sequence length="96" mass="10498">MPNRPVRKIWRSPCRVLVLAKPAKSRVAAGTSSPIKLSLSPSSFSFWLSSSSANLILQTISMGIGKQVFRETGFTGSSKPRPPRYVPDHSKSKTVL</sequence>
<gene>
    <name evidence="2" type="ORF">GDO81_020704</name>
</gene>